<evidence type="ECO:0000256" key="2">
    <source>
        <dbReference type="SAM" id="Phobius"/>
    </source>
</evidence>
<dbReference type="STRING" id="1343740.M271_21285"/>
<proteinExistence type="predicted"/>
<feature type="compositionally biased region" description="Gly residues" evidence="1">
    <location>
        <begin position="90"/>
        <end position="99"/>
    </location>
</feature>
<feature type="transmembrane region" description="Helical" evidence="2">
    <location>
        <begin position="126"/>
        <end position="148"/>
    </location>
</feature>
<keyword evidence="2" id="KW-0812">Transmembrane</keyword>
<organism evidence="3 4">
    <name type="scientific">Streptomyces rapamycinicus (strain ATCC 29253 / DSM 41530 / NRRL 5491 / AYB-994)</name>
    <name type="common">Streptomyces hygroscopicus (strain ATCC 29253)</name>
    <dbReference type="NCBI Taxonomy" id="1343740"/>
    <lineage>
        <taxon>Bacteria</taxon>
        <taxon>Bacillati</taxon>
        <taxon>Actinomycetota</taxon>
        <taxon>Actinomycetes</taxon>
        <taxon>Kitasatosporales</taxon>
        <taxon>Streptomycetaceae</taxon>
        <taxon>Streptomyces</taxon>
        <taxon>Streptomyces violaceusniger group</taxon>
    </lineage>
</organism>
<dbReference type="AlphaFoldDB" id="A0A3L8RMW9"/>
<keyword evidence="2" id="KW-1133">Transmembrane helix</keyword>
<protein>
    <submittedName>
        <fullName evidence="3">Membrane protein</fullName>
    </submittedName>
</protein>
<comment type="caution">
    <text evidence="3">The sequence shown here is derived from an EMBL/GenBank/DDBJ whole genome shotgun (WGS) entry which is preliminary data.</text>
</comment>
<dbReference type="Proteomes" id="UP000281594">
    <property type="component" value="Unassembled WGS sequence"/>
</dbReference>
<sequence length="374" mass="38193">MTHAECLPLVIGPVDRRNGLSRENEQANTHNELAEYRPAPTRVKTPPHDREPVHGPGPAGRPEPSRGVMAAVGGSILSPGRSKMRAMSFGQGGPYGPGGSQPPQPSTPDWAALADQSAARNRRRKLLFIGGGALATAAVAAIVATAVISSGHKDKGGGDSAGGLPTPQDLPSESATPEPTFSNVAPPAPPKPLDIISSARRDKAPLSAGSLFPDKRAAKDDRSYTKAASASTTSCSAGTQGALGSVLVNNGCRKLLRATFTRDGVAVTVGVAVFDGKAAAEKAKDGYKPNIASLSGGGVPTFCRRTACQSSANAIGRYAYFTISGYTSGKAVTSSDTATLQAARDVADYTFRRILARGSAQASAEAASAASATN</sequence>
<reference evidence="3 4" key="1">
    <citation type="journal article" date="2018" name="J. Biol. Chem.">
        <title>Discovery of the actinoplanic acid pathway in Streptomyces rapamycinicus reveals a genetically conserved synergism with rapamycin.</title>
        <authorList>
            <person name="Mrak P."/>
            <person name="Krastel P."/>
            <person name="Pivk Lukancic P."/>
            <person name="Tao J."/>
            <person name="Pistorius D."/>
            <person name="Moore C.M."/>
        </authorList>
    </citation>
    <scope>NUCLEOTIDE SEQUENCE [LARGE SCALE GENOMIC DNA]</scope>
    <source>
        <strain evidence="3 4">NRRL 5491</strain>
    </source>
</reference>
<keyword evidence="2" id="KW-0472">Membrane</keyword>
<feature type="region of interest" description="Disordered" evidence="1">
    <location>
        <begin position="17"/>
        <end position="110"/>
    </location>
</feature>
<evidence type="ECO:0000313" key="3">
    <source>
        <dbReference type="EMBL" id="RLV81155.1"/>
    </source>
</evidence>
<name>A0A3L8RMW9_STRRN</name>
<gene>
    <name evidence="3" type="ORF">D3C57_122260</name>
</gene>
<feature type="region of interest" description="Disordered" evidence="1">
    <location>
        <begin position="152"/>
        <end position="195"/>
    </location>
</feature>
<evidence type="ECO:0000313" key="4">
    <source>
        <dbReference type="Proteomes" id="UP000281594"/>
    </source>
</evidence>
<accession>A0A3L8RMW9</accession>
<feature type="compositionally biased region" description="Polar residues" evidence="1">
    <location>
        <begin position="169"/>
        <end position="183"/>
    </location>
</feature>
<dbReference type="EMBL" id="QYCY01000001">
    <property type="protein sequence ID" value="RLV81155.1"/>
    <property type="molecule type" value="Genomic_DNA"/>
</dbReference>
<evidence type="ECO:0000256" key="1">
    <source>
        <dbReference type="SAM" id="MobiDB-lite"/>
    </source>
</evidence>